<accession>A0A975ARF1</accession>
<evidence type="ECO:0000313" key="7">
    <source>
        <dbReference type="EMBL" id="QSX77809.1"/>
    </source>
</evidence>
<evidence type="ECO:0000256" key="4">
    <source>
        <dbReference type="SAM" id="MobiDB-lite"/>
    </source>
</evidence>
<feature type="compositionally biased region" description="Pro residues" evidence="4">
    <location>
        <begin position="30"/>
        <end position="69"/>
    </location>
</feature>
<dbReference type="InterPro" id="IPR000160">
    <property type="entry name" value="GGDEF_dom"/>
</dbReference>
<dbReference type="FunFam" id="3.30.70.270:FF:000001">
    <property type="entry name" value="Diguanylate cyclase domain protein"/>
    <property type="match status" value="1"/>
</dbReference>
<gene>
    <name evidence="7" type="ORF">I8J32_013915</name>
</gene>
<dbReference type="InterPro" id="IPR043128">
    <property type="entry name" value="Rev_trsase/Diguanyl_cyclase"/>
</dbReference>
<dbReference type="GO" id="GO:1902201">
    <property type="term" value="P:negative regulation of bacterial-type flagellum-dependent cell motility"/>
    <property type="evidence" value="ECO:0007669"/>
    <property type="project" value="TreeGrafter"/>
</dbReference>
<dbReference type="InterPro" id="IPR050469">
    <property type="entry name" value="Diguanylate_Cyclase"/>
</dbReference>
<feature type="compositionally biased region" description="Low complexity" evidence="4">
    <location>
        <begin position="90"/>
        <end position="101"/>
    </location>
</feature>
<dbReference type="PROSITE" id="PS50887">
    <property type="entry name" value="GGDEF"/>
    <property type="match status" value="1"/>
</dbReference>
<dbReference type="KEGG" id="lsf:I8J32_013915"/>
<dbReference type="SUPFAM" id="SSF55073">
    <property type="entry name" value="Nucleotide cyclase"/>
    <property type="match status" value="1"/>
</dbReference>
<keyword evidence="5" id="KW-0732">Signal</keyword>
<dbReference type="AlphaFoldDB" id="A0A975ARF1"/>
<dbReference type="PANTHER" id="PTHR45138:SF9">
    <property type="entry name" value="DIGUANYLATE CYCLASE DGCM-RELATED"/>
    <property type="match status" value="1"/>
</dbReference>
<dbReference type="Pfam" id="PF00990">
    <property type="entry name" value="GGDEF"/>
    <property type="match status" value="1"/>
</dbReference>
<feature type="region of interest" description="Disordered" evidence="4">
    <location>
        <begin position="90"/>
        <end position="113"/>
    </location>
</feature>
<dbReference type="InterPro" id="IPR029787">
    <property type="entry name" value="Nucleotide_cyclase"/>
</dbReference>
<keyword evidence="8" id="KW-1185">Reference proteome</keyword>
<dbReference type="Proteomes" id="UP000639274">
    <property type="component" value="Chromosome"/>
</dbReference>
<dbReference type="EC" id="2.7.7.65" evidence="2"/>
<name>A0A975ARF1_9GAMM</name>
<evidence type="ECO:0000313" key="8">
    <source>
        <dbReference type="Proteomes" id="UP000639274"/>
    </source>
</evidence>
<evidence type="ECO:0000259" key="6">
    <source>
        <dbReference type="PROSITE" id="PS50887"/>
    </source>
</evidence>
<dbReference type="RefSeq" id="WP_200615662.1">
    <property type="nucleotide sequence ID" value="NZ_CP071518.1"/>
</dbReference>
<comment type="cofactor">
    <cofactor evidence="1">
        <name>Mg(2+)</name>
        <dbReference type="ChEBI" id="CHEBI:18420"/>
    </cofactor>
</comment>
<protein>
    <recommendedName>
        <fullName evidence="2">diguanylate cyclase</fullName>
        <ecNumber evidence="2">2.7.7.65</ecNumber>
    </recommendedName>
</protein>
<evidence type="ECO:0000256" key="2">
    <source>
        <dbReference type="ARBA" id="ARBA00012528"/>
    </source>
</evidence>
<reference evidence="7 8" key="1">
    <citation type="submission" date="2021-03" db="EMBL/GenBank/DDBJ databases">
        <title>Lysobacter sp. nov. isolated from soil of gangwondo yeongwol, south Korea.</title>
        <authorList>
            <person name="Kim K.R."/>
            <person name="Kim K.H."/>
            <person name="Jeon C.O."/>
        </authorList>
    </citation>
    <scope>NUCLEOTIDE SEQUENCE [LARGE SCALE GENOMIC DNA]</scope>
    <source>
        <strain evidence="7 8">R19</strain>
    </source>
</reference>
<sequence length="394" mass="41632">MAGVLLLAAWTGVGLAQVPADAPAMQAPGQHPPPPGHRPRPPPGDHPPPPGHFPPPPPPPPPPRFPPPEATAHEATPITVIRALPEPATPAAMATPVDPAASHADPFEIPHAPGVSSPALPAVGSAPLAADAAVSMSAGGGNTATDAPLPGEDAPHGLLSAWPWLAALSLALLAWWVASRRSHRLARETEQLSRQQRQLRSAHEQLRQQSAHLRNLSIHDPLTGTLNRQAFASELRELMDHLSRFGRPLNLIVFDLDHFKSINDQCGHLAGDAALKLVVGIVREHLVSADLFGRFGGDEFLIACADQSLESCAQLADTVRAAVERKAPLHTPALPGLTLSLGVAQANPEAGYLPDELFSRADAALYEAKRQGRNRVVTRDATAVVEPAPGHRHL</sequence>
<evidence type="ECO:0000256" key="5">
    <source>
        <dbReference type="SAM" id="SignalP"/>
    </source>
</evidence>
<dbReference type="CDD" id="cd01949">
    <property type="entry name" value="GGDEF"/>
    <property type="match status" value="1"/>
</dbReference>
<dbReference type="GO" id="GO:0043709">
    <property type="term" value="P:cell adhesion involved in single-species biofilm formation"/>
    <property type="evidence" value="ECO:0007669"/>
    <property type="project" value="TreeGrafter"/>
</dbReference>
<dbReference type="PANTHER" id="PTHR45138">
    <property type="entry name" value="REGULATORY COMPONENTS OF SENSORY TRANSDUCTION SYSTEM"/>
    <property type="match status" value="1"/>
</dbReference>
<dbReference type="GO" id="GO:0052621">
    <property type="term" value="F:diguanylate cyclase activity"/>
    <property type="evidence" value="ECO:0007669"/>
    <property type="project" value="UniProtKB-EC"/>
</dbReference>
<evidence type="ECO:0000256" key="1">
    <source>
        <dbReference type="ARBA" id="ARBA00001946"/>
    </source>
</evidence>
<comment type="catalytic activity">
    <reaction evidence="3">
        <text>2 GTP = 3',3'-c-di-GMP + 2 diphosphate</text>
        <dbReference type="Rhea" id="RHEA:24898"/>
        <dbReference type="ChEBI" id="CHEBI:33019"/>
        <dbReference type="ChEBI" id="CHEBI:37565"/>
        <dbReference type="ChEBI" id="CHEBI:58805"/>
        <dbReference type="EC" id="2.7.7.65"/>
    </reaction>
</comment>
<organism evidence="7 8">
    <name type="scientific">Agrilutibacter solisilvae</name>
    <dbReference type="NCBI Taxonomy" id="2763317"/>
    <lineage>
        <taxon>Bacteria</taxon>
        <taxon>Pseudomonadati</taxon>
        <taxon>Pseudomonadota</taxon>
        <taxon>Gammaproteobacteria</taxon>
        <taxon>Lysobacterales</taxon>
        <taxon>Lysobacteraceae</taxon>
        <taxon>Agrilutibacter</taxon>
    </lineage>
</organism>
<feature type="chain" id="PRO_5037515083" description="diguanylate cyclase" evidence="5">
    <location>
        <begin position="17"/>
        <end position="394"/>
    </location>
</feature>
<evidence type="ECO:0000256" key="3">
    <source>
        <dbReference type="ARBA" id="ARBA00034247"/>
    </source>
</evidence>
<dbReference type="Gene3D" id="3.30.70.270">
    <property type="match status" value="1"/>
</dbReference>
<feature type="region of interest" description="Disordered" evidence="4">
    <location>
        <begin position="21"/>
        <end position="71"/>
    </location>
</feature>
<feature type="signal peptide" evidence="5">
    <location>
        <begin position="1"/>
        <end position="16"/>
    </location>
</feature>
<dbReference type="SMART" id="SM00267">
    <property type="entry name" value="GGDEF"/>
    <property type="match status" value="1"/>
</dbReference>
<dbReference type="EMBL" id="CP071518">
    <property type="protein sequence ID" value="QSX77809.1"/>
    <property type="molecule type" value="Genomic_DNA"/>
</dbReference>
<dbReference type="GO" id="GO:0005886">
    <property type="term" value="C:plasma membrane"/>
    <property type="evidence" value="ECO:0007669"/>
    <property type="project" value="TreeGrafter"/>
</dbReference>
<proteinExistence type="predicted"/>
<dbReference type="NCBIfam" id="TIGR00254">
    <property type="entry name" value="GGDEF"/>
    <property type="match status" value="1"/>
</dbReference>
<feature type="domain" description="GGDEF" evidence="6">
    <location>
        <begin position="247"/>
        <end position="381"/>
    </location>
</feature>